<evidence type="ECO:0000313" key="1">
    <source>
        <dbReference type="EMBL" id="THV29943.1"/>
    </source>
</evidence>
<comment type="caution">
    <text evidence="1">The sequence shown here is derived from an EMBL/GenBank/DDBJ whole genome shotgun (WGS) entry which is preliminary data.</text>
</comment>
<sequence length="430" mass="46700">MSQLKIVQSLSLLHIASMNTYDAVLVDGKEALRLQGAEDVLMTDLPAISEFMIVLPVLPSIGDTVVSYYEGDLISGTIAVIDDGDFVIQVDDIGLIALARHQFHVTGVVGATDVSGLAPGAQLVSTSEDSANFPFGSKATLSHVSQTRGMPPSTIIMVKNNLGWTWDASTVSFRVFDPTIVNFTFDDEVETIFSASEVEIEEEVDTLTLDATTTIPELNGDGLVFMLTDMEGNPIDWADVPDDVREAVTKVANEIKATAPLSVLEADFEMTTPVAVEGDFELTDVDPVTRDPVHATLKGDFSHILDMLSYVAMEQEQMLQQKAQERNDLMQASADDEMDHKRFVAAGLQEANQHLHEAVKKIALGLNVLARMATRSKDELQFAQFNNVIAILTEGRNALGETSKAHTDIATDINVNDALQANYAELLKSA</sequence>
<dbReference type="AlphaFoldDB" id="A0A4S8PH66"/>
<dbReference type="RefSeq" id="WP_136543524.1">
    <property type="nucleotide sequence ID" value="NZ_STGU01000028.1"/>
</dbReference>
<proteinExistence type="predicted"/>
<evidence type="ECO:0000313" key="2">
    <source>
        <dbReference type="Proteomes" id="UP000307378"/>
    </source>
</evidence>
<reference evidence="1 2" key="1">
    <citation type="submission" date="2019-04" db="EMBL/GenBank/DDBJ databases">
        <title>genome sequence of strain W3.</title>
        <authorList>
            <person name="Gao J."/>
            <person name="Sun J."/>
        </authorList>
    </citation>
    <scope>NUCLEOTIDE SEQUENCE [LARGE SCALE GENOMIC DNA]</scope>
    <source>
        <strain evidence="1 2">W3</strain>
    </source>
</reference>
<name>A0A4S8PH66_9HYPH</name>
<dbReference type="Proteomes" id="UP000307378">
    <property type="component" value="Unassembled WGS sequence"/>
</dbReference>
<protein>
    <submittedName>
        <fullName evidence="1">Uncharacterized protein</fullName>
    </submittedName>
</protein>
<organism evidence="1 2">
    <name type="scientific">Rhizobium rosettiformans W3</name>
    <dbReference type="NCBI Taxonomy" id="538378"/>
    <lineage>
        <taxon>Bacteria</taxon>
        <taxon>Pseudomonadati</taxon>
        <taxon>Pseudomonadota</taxon>
        <taxon>Alphaproteobacteria</taxon>
        <taxon>Hyphomicrobiales</taxon>
        <taxon>Rhizobiaceae</taxon>
        <taxon>Rhizobium/Agrobacterium group</taxon>
        <taxon>Rhizobium</taxon>
    </lineage>
</organism>
<dbReference type="EMBL" id="STGU01000028">
    <property type="protein sequence ID" value="THV29943.1"/>
    <property type="molecule type" value="Genomic_DNA"/>
</dbReference>
<accession>A0A4S8PH66</accession>
<gene>
    <name evidence="1" type="ORF">FAA86_23060</name>
</gene>